<dbReference type="InterPro" id="IPR000182">
    <property type="entry name" value="GNAT_dom"/>
</dbReference>
<dbReference type="Gene3D" id="3.40.630.30">
    <property type="match status" value="1"/>
</dbReference>
<dbReference type="AlphaFoldDB" id="A0A2D2AVG3"/>
<dbReference type="PROSITE" id="PS51186">
    <property type="entry name" value="GNAT"/>
    <property type="match status" value="1"/>
</dbReference>
<evidence type="ECO:0000259" key="1">
    <source>
        <dbReference type="PROSITE" id="PS51186"/>
    </source>
</evidence>
<gene>
    <name evidence="2" type="ORF">CSW64_05955</name>
</gene>
<dbReference type="KEGG" id="cmb:CSW64_05955"/>
<proteinExistence type="predicted"/>
<dbReference type="EMBL" id="CP024201">
    <property type="protein sequence ID" value="ATQ41988.1"/>
    <property type="molecule type" value="Genomic_DNA"/>
</dbReference>
<keyword evidence="3" id="KW-1185">Reference proteome</keyword>
<dbReference type="SUPFAM" id="SSF55729">
    <property type="entry name" value="Acyl-CoA N-acyltransferases (Nat)"/>
    <property type="match status" value="1"/>
</dbReference>
<feature type="domain" description="N-acetyltransferase" evidence="1">
    <location>
        <begin position="10"/>
        <end position="158"/>
    </location>
</feature>
<dbReference type="InterPro" id="IPR016181">
    <property type="entry name" value="Acyl_CoA_acyltransferase"/>
</dbReference>
<keyword evidence="2" id="KW-0808">Transferase</keyword>
<dbReference type="RefSeq" id="WP_099621244.1">
    <property type="nucleotide sequence ID" value="NZ_CP024201.1"/>
</dbReference>
<dbReference type="OrthoDB" id="2380306at2"/>
<name>A0A2D2AVG3_9CAUL</name>
<sequence length="165" mass="18099">MSSPAPITDIRLRPWEPRDRALGLALFDSNTPRYFAEVEKADFLGFVDDLPGPYFVLESADGEALGCGGYAGGGQDSSIAALCWGMVRGDLHRQGLGDRLLTERLARIAADPIFRSVEIETTQHSCGFFARYGFVETARTLDGFAPGMDRVDMTLSLEDYRKRGG</sequence>
<reference evidence="2 3" key="1">
    <citation type="submission" date="2017-10" db="EMBL/GenBank/DDBJ databases">
        <title>Genome sequence of Caulobacter mirabilis FWC38.</title>
        <authorList>
            <person name="Fiebig A."/>
            <person name="Crosson S."/>
        </authorList>
    </citation>
    <scope>NUCLEOTIDE SEQUENCE [LARGE SCALE GENOMIC DNA]</scope>
    <source>
        <strain evidence="2 3">FWC 38</strain>
    </source>
</reference>
<dbReference type="Pfam" id="PF13673">
    <property type="entry name" value="Acetyltransf_10"/>
    <property type="match status" value="1"/>
</dbReference>
<evidence type="ECO:0000313" key="2">
    <source>
        <dbReference type="EMBL" id="ATQ41988.1"/>
    </source>
</evidence>
<evidence type="ECO:0000313" key="3">
    <source>
        <dbReference type="Proteomes" id="UP000228945"/>
    </source>
</evidence>
<dbReference type="Proteomes" id="UP000228945">
    <property type="component" value="Chromosome"/>
</dbReference>
<protein>
    <submittedName>
        <fullName evidence="2">GNAT family N-acetyltransferase</fullName>
    </submittedName>
</protein>
<organism evidence="2 3">
    <name type="scientific">Caulobacter mirabilis</name>
    <dbReference type="NCBI Taxonomy" id="69666"/>
    <lineage>
        <taxon>Bacteria</taxon>
        <taxon>Pseudomonadati</taxon>
        <taxon>Pseudomonadota</taxon>
        <taxon>Alphaproteobacteria</taxon>
        <taxon>Caulobacterales</taxon>
        <taxon>Caulobacteraceae</taxon>
        <taxon>Caulobacter</taxon>
    </lineage>
</organism>
<dbReference type="GO" id="GO:0016747">
    <property type="term" value="F:acyltransferase activity, transferring groups other than amino-acyl groups"/>
    <property type="evidence" value="ECO:0007669"/>
    <property type="project" value="InterPro"/>
</dbReference>
<accession>A0A2D2AVG3</accession>